<accession>A0AAV7VSQ3</accession>
<keyword evidence="2" id="KW-1185">Reference proteome</keyword>
<dbReference type="AlphaFoldDB" id="A0AAV7VSQ3"/>
<protein>
    <submittedName>
        <fullName evidence="1">Uncharacterized protein</fullName>
    </submittedName>
</protein>
<sequence>MSDDCVHRELAQLAKAERMDLVRQEAFGPSRQVWKVSLGVAAAVLACSPPRAGPKAVQVPLCNAYATAPLGHTQLHMLNRSLHAIKHLCNTSPEIKASFAARVFNAALMNLGDDNPFIEGGKRYCLRVCDAIR</sequence>
<evidence type="ECO:0000313" key="2">
    <source>
        <dbReference type="Proteomes" id="UP001066276"/>
    </source>
</evidence>
<comment type="caution">
    <text evidence="1">The sequence shown here is derived from an EMBL/GenBank/DDBJ whole genome shotgun (WGS) entry which is preliminary data.</text>
</comment>
<proteinExistence type="predicted"/>
<evidence type="ECO:0000313" key="1">
    <source>
        <dbReference type="EMBL" id="KAJ1204739.1"/>
    </source>
</evidence>
<organism evidence="1 2">
    <name type="scientific">Pleurodeles waltl</name>
    <name type="common">Iberian ribbed newt</name>
    <dbReference type="NCBI Taxonomy" id="8319"/>
    <lineage>
        <taxon>Eukaryota</taxon>
        <taxon>Metazoa</taxon>
        <taxon>Chordata</taxon>
        <taxon>Craniata</taxon>
        <taxon>Vertebrata</taxon>
        <taxon>Euteleostomi</taxon>
        <taxon>Amphibia</taxon>
        <taxon>Batrachia</taxon>
        <taxon>Caudata</taxon>
        <taxon>Salamandroidea</taxon>
        <taxon>Salamandridae</taxon>
        <taxon>Pleurodelinae</taxon>
        <taxon>Pleurodeles</taxon>
    </lineage>
</organism>
<dbReference type="Proteomes" id="UP001066276">
    <property type="component" value="Chromosome 1_2"/>
</dbReference>
<reference evidence="1" key="1">
    <citation type="journal article" date="2022" name="bioRxiv">
        <title>Sequencing and chromosome-scale assembly of the giantPleurodeles waltlgenome.</title>
        <authorList>
            <person name="Brown T."/>
            <person name="Elewa A."/>
            <person name="Iarovenko S."/>
            <person name="Subramanian E."/>
            <person name="Araus A.J."/>
            <person name="Petzold A."/>
            <person name="Susuki M."/>
            <person name="Suzuki K.-i.T."/>
            <person name="Hayashi T."/>
            <person name="Toyoda A."/>
            <person name="Oliveira C."/>
            <person name="Osipova E."/>
            <person name="Leigh N.D."/>
            <person name="Simon A."/>
            <person name="Yun M.H."/>
        </authorList>
    </citation>
    <scope>NUCLEOTIDE SEQUENCE</scope>
    <source>
        <strain evidence="1">20211129_DDA</strain>
        <tissue evidence="1">Liver</tissue>
    </source>
</reference>
<name>A0AAV7VSQ3_PLEWA</name>
<dbReference type="EMBL" id="JANPWB010000002">
    <property type="protein sequence ID" value="KAJ1204739.1"/>
    <property type="molecule type" value="Genomic_DNA"/>
</dbReference>
<gene>
    <name evidence="1" type="ORF">NDU88_000177</name>
</gene>